<evidence type="ECO:0000259" key="1">
    <source>
        <dbReference type="Pfam" id="PF10135"/>
    </source>
</evidence>
<name>A0ABT2KC08_9RHOB</name>
<comment type="caution">
    <text evidence="2">The sequence shown here is derived from an EMBL/GenBank/DDBJ whole genome shotgun (WGS) entry which is preliminary data.</text>
</comment>
<evidence type="ECO:0000313" key="3">
    <source>
        <dbReference type="Proteomes" id="UP001320702"/>
    </source>
</evidence>
<protein>
    <submittedName>
        <fullName evidence="2">Rod-binding protein</fullName>
    </submittedName>
</protein>
<dbReference type="RefSeq" id="WP_260277985.1">
    <property type="nucleotide sequence ID" value="NZ_JANAVZ010000008.1"/>
</dbReference>
<reference evidence="2 3" key="1">
    <citation type="submission" date="2022-04" db="EMBL/GenBank/DDBJ databases">
        <title>Paracoccus sp. YLB-12 draft genome sequence.</title>
        <authorList>
            <person name="Yu L."/>
        </authorList>
    </citation>
    <scope>NUCLEOTIDE SEQUENCE [LARGE SCALE GENOMIC DNA]</scope>
    <source>
        <strain evidence="2 3">YLB-12</strain>
    </source>
</reference>
<proteinExistence type="predicted"/>
<evidence type="ECO:0000313" key="2">
    <source>
        <dbReference type="EMBL" id="MCT4334065.1"/>
    </source>
</evidence>
<dbReference type="Proteomes" id="UP001320702">
    <property type="component" value="Unassembled WGS sequence"/>
</dbReference>
<organism evidence="2 3">
    <name type="scientific">Paracoccus maritimus</name>
    <dbReference type="NCBI Taxonomy" id="2933292"/>
    <lineage>
        <taxon>Bacteria</taxon>
        <taxon>Pseudomonadati</taxon>
        <taxon>Pseudomonadota</taxon>
        <taxon>Alphaproteobacteria</taxon>
        <taxon>Rhodobacterales</taxon>
        <taxon>Paracoccaceae</taxon>
        <taxon>Paracoccus</taxon>
    </lineage>
</organism>
<accession>A0ABT2KC08</accession>
<dbReference type="EMBL" id="JANAVZ010000008">
    <property type="protein sequence ID" value="MCT4334065.1"/>
    <property type="molecule type" value="Genomic_DNA"/>
</dbReference>
<sequence length="81" mass="8694">MQIQHVSLAAPATSAPTPADRLEQVFLEEMLKYCGPRAAEGAFAGGATEQQFESFLTREYAAILSEKLDLGFADMIAGDAQ</sequence>
<dbReference type="Pfam" id="PF10135">
    <property type="entry name" value="Rod-binding"/>
    <property type="match status" value="1"/>
</dbReference>
<dbReference type="InterPro" id="IPR019301">
    <property type="entry name" value="Flagellar_prot_FlgJ_N"/>
</dbReference>
<gene>
    <name evidence="2" type="ORF">MU516_14460</name>
</gene>
<keyword evidence="3" id="KW-1185">Reference proteome</keyword>
<feature type="domain" description="Flagellar protein FlgJ N-terminal" evidence="1">
    <location>
        <begin position="40"/>
        <end position="77"/>
    </location>
</feature>